<evidence type="ECO:0000313" key="3">
    <source>
        <dbReference type="Proteomes" id="UP000695000"/>
    </source>
</evidence>
<gene>
    <name evidence="4" type="primary">LOC108566780</name>
</gene>
<dbReference type="InterPro" id="IPR055184">
    <property type="entry name" value="COMMD8_HN"/>
</dbReference>
<evidence type="ECO:0000259" key="2">
    <source>
        <dbReference type="Pfam" id="PF22838"/>
    </source>
</evidence>
<dbReference type="RefSeq" id="XP_017782311.1">
    <property type="nucleotide sequence ID" value="XM_017926822.1"/>
</dbReference>
<evidence type="ECO:0000259" key="1">
    <source>
        <dbReference type="Pfam" id="PF07258"/>
    </source>
</evidence>
<sequence length="179" mass="20489">MAMVDGKSLLKLSNSNCLQRFIHESIDDMIGRKQTSSAPYGGDLEWTPGEAQKARSLIQNVYKQMIVDEESFPNISDLSESDVKVIKECFAIRKEEICQSVAKERYLAMGQPLVENIDWKLKWMIGSSQVPCFSEPLLQVDLRCTDKDKKENNINFEMNLEYVDLLIKDLESAKSNFQL</sequence>
<feature type="domain" description="COMM" evidence="1">
    <location>
        <begin position="114"/>
        <end position="173"/>
    </location>
</feature>
<dbReference type="Pfam" id="PF07258">
    <property type="entry name" value="COMM_domain"/>
    <property type="match status" value="1"/>
</dbReference>
<name>A0ABM1N661_NICVS</name>
<organism evidence="3 4">
    <name type="scientific">Nicrophorus vespilloides</name>
    <name type="common">Boreal carrion beetle</name>
    <dbReference type="NCBI Taxonomy" id="110193"/>
    <lineage>
        <taxon>Eukaryota</taxon>
        <taxon>Metazoa</taxon>
        <taxon>Ecdysozoa</taxon>
        <taxon>Arthropoda</taxon>
        <taxon>Hexapoda</taxon>
        <taxon>Insecta</taxon>
        <taxon>Pterygota</taxon>
        <taxon>Neoptera</taxon>
        <taxon>Endopterygota</taxon>
        <taxon>Coleoptera</taxon>
        <taxon>Polyphaga</taxon>
        <taxon>Staphyliniformia</taxon>
        <taxon>Silphidae</taxon>
        <taxon>Nicrophorinae</taxon>
        <taxon>Nicrophorus</taxon>
    </lineage>
</organism>
<dbReference type="Proteomes" id="UP000695000">
    <property type="component" value="Unplaced"/>
</dbReference>
<evidence type="ECO:0000313" key="4">
    <source>
        <dbReference type="RefSeq" id="XP_017782311.1"/>
    </source>
</evidence>
<accession>A0ABM1N661</accession>
<dbReference type="GeneID" id="108566780"/>
<keyword evidence="3" id="KW-1185">Reference proteome</keyword>
<reference evidence="4" key="1">
    <citation type="submission" date="2025-08" db="UniProtKB">
        <authorList>
            <consortium name="RefSeq"/>
        </authorList>
    </citation>
    <scope>IDENTIFICATION</scope>
    <source>
        <tissue evidence="4">Whole Larva</tissue>
    </source>
</reference>
<feature type="domain" description="COMMD8 helical N-terminal" evidence="2">
    <location>
        <begin position="14"/>
        <end position="97"/>
    </location>
</feature>
<protein>
    <submittedName>
        <fullName evidence="4">Uncharacterized protein LOC108566780</fullName>
    </submittedName>
</protein>
<dbReference type="InterPro" id="IPR017920">
    <property type="entry name" value="COMM"/>
</dbReference>
<dbReference type="Pfam" id="PF22838">
    <property type="entry name" value="COMMD8_HN"/>
    <property type="match status" value="1"/>
</dbReference>
<proteinExistence type="predicted"/>